<dbReference type="RefSeq" id="WP_175172120.1">
    <property type="nucleotide sequence ID" value="NZ_CADIJQ010000023.1"/>
</dbReference>
<dbReference type="EMBL" id="CADIJQ010000023">
    <property type="protein sequence ID" value="CAB3744745.1"/>
    <property type="molecule type" value="Genomic_DNA"/>
</dbReference>
<evidence type="ECO:0000256" key="1">
    <source>
        <dbReference type="SAM" id="MobiDB-lite"/>
    </source>
</evidence>
<name>A0A6S7AVY7_9BURK</name>
<accession>A0A6S7AVY7</accession>
<evidence type="ECO:0000313" key="3">
    <source>
        <dbReference type="EMBL" id="CAB3744745.1"/>
    </source>
</evidence>
<keyword evidence="4" id="KW-1185">Reference proteome</keyword>
<feature type="region of interest" description="Disordered" evidence="1">
    <location>
        <begin position="159"/>
        <end position="207"/>
    </location>
</feature>
<sequence length="207" mass="21446">MNFVSMIFGWNGGSSIGALPLDALVGEKTALNSRATSYAVEDGPPVSDHVVQESELLTLDGWVTAADITLLGGLNARGALGGMGGLGGASTDVGRSKLIGAKDALRKIHADRLPITITTGLDVYENFVMESCSIGRSNGGGDRFEVSATFRRIRKVTLRQADIPPEKTSGSATGKAGTTKQNAGKTSGVPATPKQQGGIFTTRQIPT</sequence>
<dbReference type="AlphaFoldDB" id="A0A6S7AVY7"/>
<evidence type="ECO:0000259" key="2">
    <source>
        <dbReference type="Pfam" id="PF21821"/>
    </source>
</evidence>
<gene>
    <name evidence="3" type="ORF">LMG3441_06217</name>
</gene>
<feature type="domain" description="Dit-like phage tail protein N-terminal" evidence="2">
    <location>
        <begin position="21"/>
        <end position="164"/>
    </location>
</feature>
<dbReference type="Pfam" id="PF21821">
    <property type="entry name" value="Dit_like"/>
    <property type="match status" value="1"/>
</dbReference>
<dbReference type="InterPro" id="IPR048494">
    <property type="entry name" value="Dit-like_N"/>
</dbReference>
<evidence type="ECO:0000313" key="4">
    <source>
        <dbReference type="Proteomes" id="UP000494269"/>
    </source>
</evidence>
<feature type="compositionally biased region" description="Low complexity" evidence="1">
    <location>
        <begin position="167"/>
        <end position="180"/>
    </location>
</feature>
<protein>
    <recommendedName>
        <fullName evidence="2">Dit-like phage tail protein N-terminal domain-containing protein</fullName>
    </recommendedName>
</protein>
<organism evidence="3 4">
    <name type="scientific">Achromobacter kerstersii</name>
    <dbReference type="NCBI Taxonomy" id="1353890"/>
    <lineage>
        <taxon>Bacteria</taxon>
        <taxon>Pseudomonadati</taxon>
        <taxon>Pseudomonadota</taxon>
        <taxon>Betaproteobacteria</taxon>
        <taxon>Burkholderiales</taxon>
        <taxon>Alcaligenaceae</taxon>
        <taxon>Achromobacter</taxon>
    </lineage>
</organism>
<reference evidence="3 4" key="1">
    <citation type="submission" date="2020-04" db="EMBL/GenBank/DDBJ databases">
        <authorList>
            <person name="De Canck E."/>
        </authorList>
    </citation>
    <scope>NUCLEOTIDE SEQUENCE [LARGE SCALE GENOMIC DNA]</scope>
    <source>
        <strain evidence="3 4">LMG 3441</strain>
    </source>
</reference>
<dbReference type="Proteomes" id="UP000494269">
    <property type="component" value="Unassembled WGS sequence"/>
</dbReference>
<proteinExistence type="predicted"/>
<feature type="compositionally biased region" description="Polar residues" evidence="1">
    <location>
        <begin position="193"/>
        <end position="207"/>
    </location>
</feature>